<dbReference type="RefSeq" id="WP_239151673.1">
    <property type="nucleotide sequence ID" value="NZ_BOPG01000023.1"/>
</dbReference>
<dbReference type="AlphaFoldDB" id="A0A8J3Z2J4"/>
<gene>
    <name evidence="1" type="ORF">Vau01_036000</name>
</gene>
<evidence type="ECO:0000313" key="1">
    <source>
        <dbReference type="EMBL" id="GIJ56084.1"/>
    </source>
</evidence>
<comment type="caution">
    <text evidence="1">The sequence shown here is derived from an EMBL/GenBank/DDBJ whole genome shotgun (WGS) entry which is preliminary data.</text>
</comment>
<organism evidence="1 2">
    <name type="scientific">Virgisporangium aurantiacum</name>
    <dbReference type="NCBI Taxonomy" id="175570"/>
    <lineage>
        <taxon>Bacteria</taxon>
        <taxon>Bacillati</taxon>
        <taxon>Actinomycetota</taxon>
        <taxon>Actinomycetes</taxon>
        <taxon>Micromonosporales</taxon>
        <taxon>Micromonosporaceae</taxon>
        <taxon>Virgisporangium</taxon>
    </lineage>
</organism>
<name>A0A8J3Z2J4_9ACTN</name>
<dbReference type="InterPro" id="IPR027575">
    <property type="entry name" value="LD_lanti_pre"/>
</dbReference>
<dbReference type="EMBL" id="BOPG01000023">
    <property type="protein sequence ID" value="GIJ56084.1"/>
    <property type="molecule type" value="Genomic_DNA"/>
</dbReference>
<keyword evidence="2" id="KW-1185">Reference proteome</keyword>
<evidence type="ECO:0000313" key="2">
    <source>
        <dbReference type="Proteomes" id="UP000612585"/>
    </source>
</evidence>
<reference evidence="1" key="1">
    <citation type="submission" date="2021-01" db="EMBL/GenBank/DDBJ databases">
        <title>Whole genome shotgun sequence of Virgisporangium aurantiacum NBRC 16421.</title>
        <authorList>
            <person name="Komaki H."/>
            <person name="Tamura T."/>
        </authorList>
    </citation>
    <scope>NUCLEOTIDE SEQUENCE</scope>
    <source>
        <strain evidence="1">NBRC 16421</strain>
    </source>
</reference>
<dbReference type="NCBIfam" id="TIGR04363">
    <property type="entry name" value="LD_lanti_pre"/>
    <property type="match status" value="1"/>
</dbReference>
<accession>A0A8J3Z2J4</accession>
<sequence>MPTTLDMTDTEDIFTLDVRIVTDANVGDTGRGCDTSDGCAATCASSCVSNS</sequence>
<protein>
    <recommendedName>
        <fullName evidence="3">FxLD family lantipeptide</fullName>
    </recommendedName>
</protein>
<evidence type="ECO:0008006" key="3">
    <source>
        <dbReference type="Google" id="ProtNLM"/>
    </source>
</evidence>
<dbReference type="Proteomes" id="UP000612585">
    <property type="component" value="Unassembled WGS sequence"/>
</dbReference>
<proteinExistence type="predicted"/>